<dbReference type="KEGG" id="shd:SUTH_02510"/>
<name>W0SJU4_9PROT</name>
<accession>W0SJU4</accession>
<dbReference type="Proteomes" id="UP000031637">
    <property type="component" value="Chromosome"/>
</dbReference>
<sequence length="403" mass="45558">MRTVDVVIVGASLAGAAAAKRTVDAGLETVILERKELPRHKICSGILSPRGHRFLLENFGPLPRETLHEPTSCRGVTFHFPSMVSMPMDFFHGTTPHLHRKYSDHWAIQRSGAEVHDQTSFAGLEEKGDHVLVHARKHGEPVTYRARQVIGADGPSSLVVRAVYPDYTKQIPWFFVGQKFHEIIDCPLSSEYFHFWFHPGLGHYTWSHARDGRQIVGVGFKRGDNFAKKHAVVQNYLEEKHGVRLKPAGDDHEGCAENFGPSLINRYVFGKGNVLLTGQAAGFLNMIGEGMSCALHSGAISGEAIVEARLRNRPVQEMYRRMIASEVRRCSDQWNPLKIAFDKPHEADFPEALMKLSWRERGLVLRDMWNFIVLFKEFKWGRQIAGAALQRPIVGGYSMQRWL</sequence>
<protein>
    <recommendedName>
        <fullName evidence="1">FAD-binding domain-containing protein</fullName>
    </recommendedName>
</protein>
<evidence type="ECO:0000313" key="2">
    <source>
        <dbReference type="EMBL" id="BAO30293.1"/>
    </source>
</evidence>
<dbReference type="PRINTS" id="PR00420">
    <property type="entry name" value="RNGMNOXGNASE"/>
</dbReference>
<dbReference type="Pfam" id="PF01494">
    <property type="entry name" value="FAD_binding_3"/>
    <property type="match status" value="1"/>
</dbReference>
<dbReference type="GO" id="GO:0071949">
    <property type="term" value="F:FAD binding"/>
    <property type="evidence" value="ECO:0007669"/>
    <property type="project" value="InterPro"/>
</dbReference>
<dbReference type="InterPro" id="IPR036188">
    <property type="entry name" value="FAD/NAD-bd_sf"/>
</dbReference>
<keyword evidence="3" id="KW-1185">Reference proteome</keyword>
<dbReference type="STRING" id="1223802.SUTH_02510"/>
<dbReference type="Gene3D" id="3.50.50.60">
    <property type="entry name" value="FAD/NAD(P)-binding domain"/>
    <property type="match status" value="1"/>
</dbReference>
<dbReference type="InterPro" id="IPR050407">
    <property type="entry name" value="Geranylgeranyl_reductase"/>
</dbReference>
<feature type="domain" description="FAD-binding" evidence="1">
    <location>
        <begin position="4"/>
        <end position="163"/>
    </location>
</feature>
<organism evidence="2 3">
    <name type="scientific">Sulfuritalea hydrogenivorans sk43H</name>
    <dbReference type="NCBI Taxonomy" id="1223802"/>
    <lineage>
        <taxon>Bacteria</taxon>
        <taxon>Pseudomonadati</taxon>
        <taxon>Pseudomonadota</taxon>
        <taxon>Betaproteobacteria</taxon>
        <taxon>Nitrosomonadales</taxon>
        <taxon>Sterolibacteriaceae</taxon>
        <taxon>Sulfuritalea</taxon>
    </lineage>
</organism>
<dbReference type="RefSeq" id="WP_041099661.1">
    <property type="nucleotide sequence ID" value="NZ_AP012547.1"/>
</dbReference>
<dbReference type="PANTHER" id="PTHR42685">
    <property type="entry name" value="GERANYLGERANYL DIPHOSPHATE REDUCTASE"/>
    <property type="match status" value="1"/>
</dbReference>
<evidence type="ECO:0000259" key="1">
    <source>
        <dbReference type="Pfam" id="PF01494"/>
    </source>
</evidence>
<dbReference type="SUPFAM" id="SSF51905">
    <property type="entry name" value="FAD/NAD(P)-binding domain"/>
    <property type="match status" value="1"/>
</dbReference>
<evidence type="ECO:0000313" key="3">
    <source>
        <dbReference type="Proteomes" id="UP000031637"/>
    </source>
</evidence>
<dbReference type="InterPro" id="IPR002938">
    <property type="entry name" value="FAD-bd"/>
</dbReference>
<dbReference type="HOGENOM" id="CLU_024648_1_1_4"/>
<gene>
    <name evidence="2" type="ORF">SUTH_02510</name>
</gene>
<dbReference type="PANTHER" id="PTHR42685:SF22">
    <property type="entry name" value="CONDITIONED MEDIUM FACTOR RECEPTOR 1"/>
    <property type="match status" value="1"/>
</dbReference>
<dbReference type="AlphaFoldDB" id="W0SJU4"/>
<reference evidence="2 3" key="1">
    <citation type="journal article" date="2014" name="Syst. Appl. Microbiol.">
        <title>Complete genomes of freshwater sulfur oxidizers Sulfuricella denitrificans skB26 and Sulfuritalea hydrogenivorans sk43H: genetic insights into the sulfur oxidation pathway of betaproteobacteria.</title>
        <authorList>
            <person name="Watanabe T."/>
            <person name="Kojima H."/>
            <person name="Fukui M."/>
        </authorList>
    </citation>
    <scope>NUCLEOTIDE SEQUENCE [LARGE SCALE GENOMIC DNA]</scope>
    <source>
        <strain evidence="2">DSM22779</strain>
    </source>
</reference>
<dbReference type="EMBL" id="AP012547">
    <property type="protein sequence ID" value="BAO30293.1"/>
    <property type="molecule type" value="Genomic_DNA"/>
</dbReference>
<dbReference type="OrthoDB" id="103324at2"/>
<proteinExistence type="predicted"/>